<dbReference type="InterPro" id="IPR036182">
    <property type="entry name" value="PCuAC_sf"/>
</dbReference>
<dbReference type="Proteomes" id="UP000293520">
    <property type="component" value="Unassembled WGS sequence"/>
</dbReference>
<feature type="signal peptide" evidence="1">
    <location>
        <begin position="1"/>
        <end position="19"/>
    </location>
</feature>
<dbReference type="AlphaFoldDB" id="A0A4Q9GA72"/>
<proteinExistence type="predicted"/>
<dbReference type="EMBL" id="SISK01000001">
    <property type="protein sequence ID" value="TBN43675.1"/>
    <property type="molecule type" value="Genomic_DNA"/>
</dbReference>
<name>A0A4Q9GA72_9RHOB</name>
<evidence type="ECO:0000313" key="3">
    <source>
        <dbReference type="Proteomes" id="UP000293520"/>
    </source>
</evidence>
<dbReference type="Pfam" id="PF04314">
    <property type="entry name" value="PCuAC"/>
    <property type="match status" value="1"/>
</dbReference>
<dbReference type="Gene3D" id="2.60.40.1890">
    <property type="entry name" value="PCu(A)C copper chaperone"/>
    <property type="match status" value="1"/>
</dbReference>
<dbReference type="PANTHER" id="PTHR36302:SF1">
    <property type="entry name" value="COPPER CHAPERONE PCU(A)C"/>
    <property type="match status" value="1"/>
</dbReference>
<dbReference type="OrthoDB" id="9796962at2"/>
<dbReference type="InterPro" id="IPR007410">
    <property type="entry name" value="LpqE-like"/>
</dbReference>
<dbReference type="PROSITE" id="PS51257">
    <property type="entry name" value="PROKAR_LIPOPROTEIN"/>
    <property type="match status" value="1"/>
</dbReference>
<protein>
    <submittedName>
        <fullName evidence="2">Copper chaperone PCu(A)C</fullName>
    </submittedName>
</protein>
<keyword evidence="3" id="KW-1185">Reference proteome</keyword>
<evidence type="ECO:0000313" key="2">
    <source>
        <dbReference type="EMBL" id="TBN43675.1"/>
    </source>
</evidence>
<dbReference type="InterPro" id="IPR058248">
    <property type="entry name" value="Lxx211020-like"/>
</dbReference>
<dbReference type="PANTHER" id="PTHR36302">
    <property type="entry name" value="BLR7088 PROTEIN"/>
    <property type="match status" value="1"/>
</dbReference>
<keyword evidence="1" id="KW-0732">Signal</keyword>
<gene>
    <name evidence="2" type="ORF">EYE42_00595</name>
</gene>
<evidence type="ECO:0000256" key="1">
    <source>
        <dbReference type="SAM" id="SignalP"/>
    </source>
</evidence>
<organism evidence="2 3">
    <name type="scientific">Paracoccus subflavus</name>
    <dbReference type="NCBI Taxonomy" id="2528244"/>
    <lineage>
        <taxon>Bacteria</taxon>
        <taxon>Pseudomonadati</taxon>
        <taxon>Pseudomonadota</taxon>
        <taxon>Alphaproteobacteria</taxon>
        <taxon>Rhodobacterales</taxon>
        <taxon>Paracoccaceae</taxon>
        <taxon>Paracoccus</taxon>
    </lineage>
</organism>
<feature type="chain" id="PRO_5020533288" evidence="1">
    <location>
        <begin position="20"/>
        <end position="156"/>
    </location>
</feature>
<dbReference type="SUPFAM" id="SSF110087">
    <property type="entry name" value="DR1885-like metal-binding protein"/>
    <property type="match status" value="1"/>
</dbReference>
<reference evidence="2 3" key="1">
    <citation type="submission" date="2019-02" db="EMBL/GenBank/DDBJ databases">
        <title>Paracoccus subflavus sp. nov., isolated from marine sediment of the Pacific Ocean.</title>
        <authorList>
            <person name="Zhang G."/>
        </authorList>
    </citation>
    <scope>NUCLEOTIDE SEQUENCE [LARGE SCALE GENOMIC DNA]</scope>
    <source>
        <strain evidence="2 3">GY0581</strain>
    </source>
</reference>
<accession>A0A4Q9GA72</accession>
<dbReference type="RefSeq" id="WP_130989376.1">
    <property type="nucleotide sequence ID" value="NZ_SISK01000001.1"/>
</dbReference>
<comment type="caution">
    <text evidence="2">The sequence shown here is derived from an EMBL/GenBank/DDBJ whole genome shotgun (WGS) entry which is preliminary data.</text>
</comment>
<sequence length="156" mass="16143">MKTLILAFVLLGAAPAAFACESVSVGGITVQQPWSRVSIGTQRPGVLYLTIRNDGPADDALTAVSTPAAETPMLHETVVSDGIASMPHVMQVPVPAGETVELRPGGYHGMLMGLTGPLEEGATFPVTLTFATAGEITIPVQVLSMRAEGPECDDGQ</sequence>